<proteinExistence type="predicted"/>
<gene>
    <name evidence="4" type="ORF">OLC1_LOCUS23646</name>
</gene>
<dbReference type="InterPro" id="IPR018222">
    <property type="entry name" value="Nuclear_transport_factor_2_euk"/>
</dbReference>
<evidence type="ECO:0000256" key="1">
    <source>
        <dbReference type="ARBA" id="ARBA00022884"/>
    </source>
</evidence>
<sequence length="435" mass="47633">MDPNMSNSIYLSDDHENEETITILDTGLEGDDKMKTVLISEFVKQLDGNGFHQEEHDTEDAALLAEQMLEVSLSDESNEVEETDEELVDQEPEETLSGGRPDAETIAEIFLGQYYGLLYESPELVSNFYKDESVLKWPGVVESTTTMESIKETIMSSDYQGCEVQVMNVDAQFSLMDGVIITAISCLLGKDKMKKIISQTFFLAKQETGWFILNDSLCVIDAQEILQASFAGHDGLDESGSVAALNDSPIQPKSENEVMSMEARDGVEETLEVILPATEFPKLPVSKALNITTASASTEKPEGKKISYASMVAKETKASSSADDYGHKIVRVAPSSNQHPVASPKPARMAPSANRGSFRSRNFKAQKKGEVHSNASYRDDGGRGYDRANREFSASYSGRKDGRAFGYGGKPYPKNNYKKDRQPQNGGGNNSAASA</sequence>
<evidence type="ECO:0000256" key="2">
    <source>
        <dbReference type="SAM" id="MobiDB-lite"/>
    </source>
</evidence>
<dbReference type="InterPro" id="IPR032710">
    <property type="entry name" value="NTF2-like_dom_sf"/>
</dbReference>
<accession>A0AAV1ED16</accession>
<dbReference type="PANTHER" id="PTHR10693:SF52">
    <property type="entry name" value="RAS GTPASE-ACTIVATING BINDING-LIKE PROTEIN"/>
    <property type="match status" value="1"/>
</dbReference>
<dbReference type="Proteomes" id="UP001161247">
    <property type="component" value="Chromosome 9"/>
</dbReference>
<dbReference type="EMBL" id="OX459126">
    <property type="protein sequence ID" value="CAI9117605.1"/>
    <property type="molecule type" value="Genomic_DNA"/>
</dbReference>
<dbReference type="SUPFAM" id="SSF54427">
    <property type="entry name" value="NTF2-like"/>
    <property type="match status" value="1"/>
</dbReference>
<dbReference type="GO" id="GO:0005829">
    <property type="term" value="C:cytosol"/>
    <property type="evidence" value="ECO:0007669"/>
    <property type="project" value="TreeGrafter"/>
</dbReference>
<dbReference type="PANTHER" id="PTHR10693">
    <property type="entry name" value="RAS GTPASE-ACTIVATING PROTEIN-BINDING PROTEIN"/>
    <property type="match status" value="1"/>
</dbReference>
<feature type="compositionally biased region" description="Acidic residues" evidence="2">
    <location>
        <begin position="76"/>
        <end position="94"/>
    </location>
</feature>
<name>A0AAV1ED16_OLDCO</name>
<dbReference type="GO" id="GO:1990904">
    <property type="term" value="C:ribonucleoprotein complex"/>
    <property type="evidence" value="ECO:0007669"/>
    <property type="project" value="TreeGrafter"/>
</dbReference>
<dbReference type="InterPro" id="IPR002075">
    <property type="entry name" value="NTF2_dom"/>
</dbReference>
<keyword evidence="5" id="KW-1185">Reference proteome</keyword>
<dbReference type="PROSITE" id="PS50177">
    <property type="entry name" value="NTF2_DOMAIN"/>
    <property type="match status" value="1"/>
</dbReference>
<dbReference type="Pfam" id="PF02136">
    <property type="entry name" value="NTF2"/>
    <property type="match status" value="1"/>
</dbReference>
<keyword evidence="1" id="KW-0694">RNA-binding</keyword>
<protein>
    <submittedName>
        <fullName evidence="4">OLC1v1019015C1</fullName>
    </submittedName>
</protein>
<dbReference type="CDD" id="cd00780">
    <property type="entry name" value="NTF2"/>
    <property type="match status" value="1"/>
</dbReference>
<organism evidence="4 5">
    <name type="scientific">Oldenlandia corymbosa var. corymbosa</name>
    <dbReference type="NCBI Taxonomy" id="529605"/>
    <lineage>
        <taxon>Eukaryota</taxon>
        <taxon>Viridiplantae</taxon>
        <taxon>Streptophyta</taxon>
        <taxon>Embryophyta</taxon>
        <taxon>Tracheophyta</taxon>
        <taxon>Spermatophyta</taxon>
        <taxon>Magnoliopsida</taxon>
        <taxon>eudicotyledons</taxon>
        <taxon>Gunneridae</taxon>
        <taxon>Pentapetalae</taxon>
        <taxon>asterids</taxon>
        <taxon>lamiids</taxon>
        <taxon>Gentianales</taxon>
        <taxon>Rubiaceae</taxon>
        <taxon>Rubioideae</taxon>
        <taxon>Spermacoceae</taxon>
        <taxon>Hedyotis-Oldenlandia complex</taxon>
        <taxon>Oldenlandia</taxon>
    </lineage>
</organism>
<feature type="compositionally biased region" description="Basic and acidic residues" evidence="2">
    <location>
        <begin position="367"/>
        <end position="390"/>
    </location>
</feature>
<evidence type="ECO:0000313" key="4">
    <source>
        <dbReference type="EMBL" id="CAI9117605.1"/>
    </source>
</evidence>
<feature type="domain" description="NTF2" evidence="3">
    <location>
        <begin position="106"/>
        <end position="219"/>
    </location>
</feature>
<feature type="region of interest" description="Disordered" evidence="2">
    <location>
        <begin position="333"/>
        <end position="435"/>
    </location>
</feature>
<reference evidence="4" key="1">
    <citation type="submission" date="2023-03" db="EMBL/GenBank/DDBJ databases">
        <authorList>
            <person name="Julca I."/>
        </authorList>
    </citation>
    <scope>NUCLEOTIDE SEQUENCE</scope>
</reference>
<evidence type="ECO:0000259" key="3">
    <source>
        <dbReference type="PROSITE" id="PS50177"/>
    </source>
</evidence>
<dbReference type="GO" id="GO:0003729">
    <property type="term" value="F:mRNA binding"/>
    <property type="evidence" value="ECO:0007669"/>
    <property type="project" value="TreeGrafter"/>
</dbReference>
<feature type="region of interest" description="Disordered" evidence="2">
    <location>
        <begin position="73"/>
        <end position="100"/>
    </location>
</feature>
<dbReference type="InterPro" id="IPR039539">
    <property type="entry name" value="Ras_GTPase_bind_prot"/>
</dbReference>
<dbReference type="Gene3D" id="3.10.450.50">
    <property type="match status" value="1"/>
</dbReference>
<dbReference type="AlphaFoldDB" id="A0AAV1ED16"/>
<evidence type="ECO:0000313" key="5">
    <source>
        <dbReference type="Proteomes" id="UP001161247"/>
    </source>
</evidence>